<keyword evidence="7" id="KW-0762">Sugar transport</keyword>
<feature type="transmembrane region" description="Helical" evidence="9">
    <location>
        <begin position="157"/>
        <end position="178"/>
    </location>
</feature>
<evidence type="ECO:0000256" key="7">
    <source>
        <dbReference type="ARBA" id="ARBA00023047"/>
    </source>
</evidence>
<keyword evidence="7" id="KW-0625">Polysaccharide transport</keyword>
<dbReference type="AlphaFoldDB" id="A0A4U9TU13"/>
<dbReference type="EMBL" id="CABEEZ010000029">
    <property type="protein sequence ID" value="VTR22599.1"/>
    <property type="molecule type" value="Genomic_DNA"/>
</dbReference>
<evidence type="ECO:0000256" key="4">
    <source>
        <dbReference type="ARBA" id="ARBA00022475"/>
    </source>
</evidence>
<evidence type="ECO:0000256" key="1">
    <source>
        <dbReference type="ARBA" id="ARBA00004651"/>
    </source>
</evidence>
<proteinExistence type="inferred from homology"/>
<feature type="transmembrane region" description="Helical" evidence="9">
    <location>
        <begin position="39"/>
        <end position="64"/>
    </location>
</feature>
<feature type="domain" description="ABC-2 type transporter transmembrane" evidence="10">
    <location>
        <begin position="23"/>
        <end position="154"/>
    </location>
</feature>
<evidence type="ECO:0000256" key="6">
    <source>
        <dbReference type="ARBA" id="ARBA00022989"/>
    </source>
</evidence>
<evidence type="ECO:0000256" key="3">
    <source>
        <dbReference type="ARBA" id="ARBA00022448"/>
    </source>
</evidence>
<evidence type="ECO:0000256" key="2">
    <source>
        <dbReference type="ARBA" id="ARBA00007783"/>
    </source>
</evidence>
<comment type="similarity">
    <text evidence="2">Belongs to the ABC-2 integral membrane protein family.</text>
</comment>
<reference evidence="11" key="1">
    <citation type="submission" date="2019-05" db="EMBL/GenBank/DDBJ databases">
        <authorList>
            <consortium name="Pathogen Informatics"/>
        </authorList>
    </citation>
    <scope>NUCLEOTIDE SEQUENCE [LARGE SCALE GENOMIC DNA]</scope>
    <source>
        <strain evidence="11">NCTC12965</strain>
    </source>
</reference>
<evidence type="ECO:0000256" key="5">
    <source>
        <dbReference type="ARBA" id="ARBA00022692"/>
    </source>
</evidence>
<keyword evidence="4" id="KW-1003">Cell membrane</keyword>
<accession>A0A4U9TU13</accession>
<dbReference type="GO" id="GO:0140359">
    <property type="term" value="F:ABC-type transporter activity"/>
    <property type="evidence" value="ECO:0007669"/>
    <property type="project" value="InterPro"/>
</dbReference>
<feature type="transmembrane region" description="Helical" evidence="9">
    <location>
        <begin position="76"/>
        <end position="97"/>
    </location>
</feature>
<dbReference type="PANTHER" id="PTHR30413">
    <property type="entry name" value="INNER MEMBRANE TRANSPORT PERMEASE"/>
    <property type="match status" value="1"/>
</dbReference>
<evidence type="ECO:0000259" key="10">
    <source>
        <dbReference type="Pfam" id="PF01061"/>
    </source>
</evidence>
<dbReference type="GO" id="GO:0005886">
    <property type="term" value="C:plasma membrane"/>
    <property type="evidence" value="ECO:0007669"/>
    <property type="project" value="UniProtKB-SubCell"/>
</dbReference>
<dbReference type="GO" id="GO:0015774">
    <property type="term" value="P:polysaccharide transport"/>
    <property type="evidence" value="ECO:0007669"/>
    <property type="project" value="UniProtKB-KW"/>
</dbReference>
<dbReference type="GO" id="GO:0015920">
    <property type="term" value="P:lipopolysaccharide transport"/>
    <property type="evidence" value="ECO:0007669"/>
    <property type="project" value="TreeGrafter"/>
</dbReference>
<dbReference type="PANTHER" id="PTHR30413:SF10">
    <property type="entry name" value="CAPSULE POLYSACCHARIDE EXPORT INNER-MEMBRANE PROTEIN CTRC"/>
    <property type="match status" value="1"/>
</dbReference>
<comment type="subcellular location">
    <subcellularLocation>
        <location evidence="1">Cell membrane</location>
        <topology evidence="1">Multi-pass membrane protein</topology>
    </subcellularLocation>
</comment>
<protein>
    <submittedName>
        <fullName evidence="11">ABC-2 type transporter</fullName>
    </submittedName>
</protein>
<keyword evidence="3" id="KW-0813">Transport</keyword>
<evidence type="ECO:0000256" key="9">
    <source>
        <dbReference type="SAM" id="Phobius"/>
    </source>
</evidence>
<keyword evidence="5 9" id="KW-0812">Transmembrane</keyword>
<sequence>MKKSNSSSPIAIVSSFWLHRKLILNLTKREVSGRYKGSVFGILWSFFNPIFMLVVYTFVFSFIFNARWSTESTSRAEFALVLFAGLIVFNFFSECAIKSPGLILSNVNYVKKVIFPLEILPIISACSALFHAAISIVVWLIFYTIEAGIPTYHCVSASSYIITIVHFCYRCRLVAVFFRRIFARCRANDYDLGHCTHVLITYFLSNHRYSRKV</sequence>
<evidence type="ECO:0000256" key="8">
    <source>
        <dbReference type="ARBA" id="ARBA00023136"/>
    </source>
</evidence>
<gene>
    <name evidence="11" type="ORF">NCTC12965_01550</name>
</gene>
<feature type="transmembrane region" description="Helical" evidence="9">
    <location>
        <begin position="118"/>
        <end position="145"/>
    </location>
</feature>
<name>A0A4U9TU13_SERFO</name>
<keyword evidence="6 9" id="KW-1133">Transmembrane helix</keyword>
<dbReference type="Pfam" id="PF01061">
    <property type="entry name" value="ABC2_membrane"/>
    <property type="match status" value="1"/>
</dbReference>
<organism evidence="11">
    <name type="scientific">Serratia fonticola</name>
    <dbReference type="NCBI Taxonomy" id="47917"/>
    <lineage>
        <taxon>Bacteria</taxon>
        <taxon>Pseudomonadati</taxon>
        <taxon>Pseudomonadota</taxon>
        <taxon>Gammaproteobacteria</taxon>
        <taxon>Enterobacterales</taxon>
        <taxon>Yersiniaceae</taxon>
        <taxon>Serratia</taxon>
    </lineage>
</organism>
<evidence type="ECO:0000313" key="11">
    <source>
        <dbReference type="EMBL" id="VTR22599.1"/>
    </source>
</evidence>
<keyword evidence="8 9" id="KW-0472">Membrane</keyword>
<dbReference type="InterPro" id="IPR013525">
    <property type="entry name" value="ABC2_TM"/>
</dbReference>